<dbReference type="EMBL" id="JAHRIP010029626">
    <property type="protein sequence ID" value="MEQ2291964.1"/>
    <property type="molecule type" value="Genomic_DNA"/>
</dbReference>
<evidence type="ECO:0000256" key="1">
    <source>
        <dbReference type="SAM" id="MobiDB-lite"/>
    </source>
</evidence>
<accession>A0ABV0YE73</accession>
<feature type="compositionally biased region" description="Basic and acidic residues" evidence="1">
    <location>
        <begin position="19"/>
        <end position="36"/>
    </location>
</feature>
<gene>
    <name evidence="2" type="ORF">AMECASPLE_018256</name>
</gene>
<sequence>HIDSHLYCQVAAAAAAAAPEKKEDSSKKLKADRDSSQTKFDATGHVGGVWQHQRLSQARILSEMTAPQLYAHFQDIKYKTMQLRGKPATAQNSKAKCHDRLFLMS</sequence>
<dbReference type="Proteomes" id="UP001469553">
    <property type="component" value="Unassembled WGS sequence"/>
</dbReference>
<reference evidence="2 3" key="1">
    <citation type="submission" date="2021-06" db="EMBL/GenBank/DDBJ databases">
        <authorList>
            <person name="Palmer J.M."/>
        </authorList>
    </citation>
    <scope>NUCLEOTIDE SEQUENCE [LARGE SCALE GENOMIC DNA]</scope>
    <source>
        <strain evidence="2 3">AS_MEX2019</strain>
        <tissue evidence="2">Muscle</tissue>
    </source>
</reference>
<evidence type="ECO:0000313" key="2">
    <source>
        <dbReference type="EMBL" id="MEQ2291964.1"/>
    </source>
</evidence>
<proteinExistence type="predicted"/>
<feature type="region of interest" description="Disordered" evidence="1">
    <location>
        <begin position="19"/>
        <end position="42"/>
    </location>
</feature>
<protein>
    <submittedName>
        <fullName evidence="2">Uncharacterized protein</fullName>
    </submittedName>
</protein>
<organism evidence="2 3">
    <name type="scientific">Ameca splendens</name>
    <dbReference type="NCBI Taxonomy" id="208324"/>
    <lineage>
        <taxon>Eukaryota</taxon>
        <taxon>Metazoa</taxon>
        <taxon>Chordata</taxon>
        <taxon>Craniata</taxon>
        <taxon>Vertebrata</taxon>
        <taxon>Euteleostomi</taxon>
        <taxon>Actinopterygii</taxon>
        <taxon>Neopterygii</taxon>
        <taxon>Teleostei</taxon>
        <taxon>Neoteleostei</taxon>
        <taxon>Acanthomorphata</taxon>
        <taxon>Ovalentaria</taxon>
        <taxon>Atherinomorphae</taxon>
        <taxon>Cyprinodontiformes</taxon>
        <taxon>Goodeidae</taxon>
        <taxon>Ameca</taxon>
    </lineage>
</organism>
<feature type="non-terminal residue" evidence="2">
    <location>
        <position position="1"/>
    </location>
</feature>
<keyword evidence="3" id="KW-1185">Reference proteome</keyword>
<evidence type="ECO:0000313" key="3">
    <source>
        <dbReference type="Proteomes" id="UP001469553"/>
    </source>
</evidence>
<comment type="caution">
    <text evidence="2">The sequence shown here is derived from an EMBL/GenBank/DDBJ whole genome shotgun (WGS) entry which is preliminary data.</text>
</comment>
<name>A0ABV0YE73_9TELE</name>